<protein>
    <submittedName>
        <fullName evidence="1">Uncharacterized protein</fullName>
    </submittedName>
</protein>
<dbReference type="AlphaFoldDB" id="A0AA35MGC4"/>
<gene>
    <name evidence="1" type="ORF">CCHLO57077_00009168</name>
</gene>
<sequence length="148" mass="17392">MVKTRSMAKVESELCRSWYRLHNEVQDMILHTVLRDARANKYAANDSASGATPYHNISLLATVRLKWKVFFERNTFKQLVLVDSDLPSFQEVVERSPVRLAYVHYVLLQIQLPEYNCDDCREQENQYTINRPERVDMLGDILEDLLKD</sequence>
<dbReference type="Proteomes" id="UP001160390">
    <property type="component" value="Unassembled WGS sequence"/>
</dbReference>
<reference evidence="1" key="1">
    <citation type="submission" date="2023-01" db="EMBL/GenBank/DDBJ databases">
        <authorList>
            <person name="Piombo E."/>
        </authorList>
    </citation>
    <scope>NUCLEOTIDE SEQUENCE</scope>
</reference>
<accession>A0AA35MGC4</accession>
<evidence type="ECO:0000313" key="2">
    <source>
        <dbReference type="Proteomes" id="UP001160390"/>
    </source>
</evidence>
<organism evidence="1 2">
    <name type="scientific">Clonostachys chloroleuca</name>
    <dbReference type="NCBI Taxonomy" id="1926264"/>
    <lineage>
        <taxon>Eukaryota</taxon>
        <taxon>Fungi</taxon>
        <taxon>Dikarya</taxon>
        <taxon>Ascomycota</taxon>
        <taxon>Pezizomycotina</taxon>
        <taxon>Sordariomycetes</taxon>
        <taxon>Hypocreomycetidae</taxon>
        <taxon>Hypocreales</taxon>
        <taxon>Bionectriaceae</taxon>
        <taxon>Clonostachys</taxon>
    </lineage>
</organism>
<dbReference type="EMBL" id="CABFNP030001282">
    <property type="protein sequence ID" value="CAI6096462.1"/>
    <property type="molecule type" value="Genomic_DNA"/>
</dbReference>
<comment type="caution">
    <text evidence="1">The sequence shown here is derived from an EMBL/GenBank/DDBJ whole genome shotgun (WGS) entry which is preliminary data.</text>
</comment>
<proteinExistence type="predicted"/>
<evidence type="ECO:0000313" key="1">
    <source>
        <dbReference type="EMBL" id="CAI6096462.1"/>
    </source>
</evidence>
<name>A0AA35MGC4_9HYPO</name>
<keyword evidence="2" id="KW-1185">Reference proteome</keyword>